<keyword evidence="6 8" id="KW-1133">Transmembrane helix</keyword>
<evidence type="ECO:0000256" key="8">
    <source>
        <dbReference type="SAM" id="Phobius"/>
    </source>
</evidence>
<protein>
    <submittedName>
        <fullName evidence="10">GABA permease</fullName>
    </submittedName>
</protein>
<feature type="transmembrane region" description="Helical" evidence="8">
    <location>
        <begin position="284"/>
        <end position="309"/>
    </location>
</feature>
<evidence type="ECO:0000313" key="11">
    <source>
        <dbReference type="Proteomes" id="UP000175835"/>
    </source>
</evidence>
<dbReference type="PROSITE" id="PS00218">
    <property type="entry name" value="AMINO_ACID_PERMEASE_1"/>
    <property type="match status" value="1"/>
</dbReference>
<evidence type="ECO:0000256" key="6">
    <source>
        <dbReference type="ARBA" id="ARBA00022989"/>
    </source>
</evidence>
<dbReference type="AlphaFoldDB" id="A0A1E8BTB9"/>
<evidence type="ECO:0000256" key="5">
    <source>
        <dbReference type="ARBA" id="ARBA00022970"/>
    </source>
</evidence>
<dbReference type="PANTHER" id="PTHR43495:SF5">
    <property type="entry name" value="GAMMA-AMINOBUTYRIC ACID PERMEASE"/>
    <property type="match status" value="1"/>
</dbReference>
<evidence type="ECO:0000256" key="3">
    <source>
        <dbReference type="ARBA" id="ARBA00022475"/>
    </source>
</evidence>
<name>A0A1E8BTB9_BACMY</name>
<evidence type="ECO:0000313" key="10">
    <source>
        <dbReference type="EMBL" id="OFE00235.1"/>
    </source>
</evidence>
<feature type="transmembrane region" description="Helical" evidence="8">
    <location>
        <begin position="105"/>
        <end position="127"/>
    </location>
</feature>
<dbReference type="PIRSF" id="PIRSF006060">
    <property type="entry name" value="AA_transporter"/>
    <property type="match status" value="1"/>
</dbReference>
<dbReference type="Proteomes" id="UP000175835">
    <property type="component" value="Unassembled WGS sequence"/>
</dbReference>
<dbReference type="PANTHER" id="PTHR43495">
    <property type="entry name" value="GABA PERMEASE"/>
    <property type="match status" value="1"/>
</dbReference>
<dbReference type="GO" id="GO:0055085">
    <property type="term" value="P:transmembrane transport"/>
    <property type="evidence" value="ECO:0007669"/>
    <property type="project" value="InterPro"/>
</dbReference>
<comment type="subcellular location">
    <subcellularLocation>
        <location evidence="1">Cell membrane</location>
        <topology evidence="1">Multi-pass membrane protein</topology>
    </subcellularLocation>
</comment>
<feature type="transmembrane region" description="Helical" evidence="8">
    <location>
        <begin position="368"/>
        <end position="388"/>
    </location>
</feature>
<feature type="domain" description="Amino acid permease/ SLC12A" evidence="9">
    <location>
        <begin position="27"/>
        <end position="466"/>
    </location>
</feature>
<dbReference type="EMBL" id="LXLX01000014">
    <property type="protein sequence ID" value="OFE00235.1"/>
    <property type="molecule type" value="Genomic_DNA"/>
</dbReference>
<gene>
    <name evidence="10" type="ORF">BWGOE11_09290</name>
</gene>
<feature type="transmembrane region" description="Helical" evidence="8">
    <location>
        <begin position="55"/>
        <end position="74"/>
    </location>
</feature>
<sequence>MFTLMEGLVNYLAKEKKELQKDLKTRHITMISIGGVIGGGLFVGSGTIIQSTGPAAILSYIIGALMVVLVMRMLGEMAAENPDSGSFATYANKAIGPWAGYTIGWLYWFNWVIIIAIEAVLLGVMINNWFPSVPAWLASLCMVLLMTMTNVYSVKLYGEFEYWLAFIKVIAIVAFLILGVSMFFGLVPGVERPSLAMVTENGGFFPNGIVPVLLSVVFISFSLSGSEVAAIAAGESENPEKNVIRAINSVVWRLMLFFVGSVTILVMFIPWTDKELLKLPYASLFNMAGVPAAAEIMNGVVFLSLLSVMNSGIYTSSRMLFSLAKKGDAPASFSRLNSRGTPVVAIYASIVFAFICAMLKFISPDKLFAFLANSSGGVTMLMYMFVAVSHVRLRREREREGAGKLKVKMWLFPYLTYATLLMIITIFVSQAFIEDMRMQFYMTLLATILVIISYFLRVRKFDKQKLNDFTMIKDSEVSIEKE</sequence>
<evidence type="ECO:0000256" key="1">
    <source>
        <dbReference type="ARBA" id="ARBA00004651"/>
    </source>
</evidence>
<dbReference type="FunFam" id="1.20.1740.10:FF:000001">
    <property type="entry name" value="Amino acid permease"/>
    <property type="match status" value="1"/>
</dbReference>
<feature type="transmembrane region" description="Helical" evidence="8">
    <location>
        <begin position="28"/>
        <end position="49"/>
    </location>
</feature>
<feature type="transmembrane region" description="Helical" evidence="8">
    <location>
        <begin position="439"/>
        <end position="456"/>
    </location>
</feature>
<feature type="transmembrane region" description="Helical" evidence="8">
    <location>
        <begin position="254"/>
        <end position="272"/>
    </location>
</feature>
<feature type="transmembrane region" description="Helical" evidence="8">
    <location>
        <begin position="133"/>
        <end position="153"/>
    </location>
</feature>
<keyword evidence="5" id="KW-0029">Amino-acid transport</keyword>
<dbReference type="InterPro" id="IPR004840">
    <property type="entry name" value="Amino_acid_permease_CS"/>
</dbReference>
<dbReference type="InterPro" id="IPR004841">
    <property type="entry name" value="AA-permease/SLC12A_dom"/>
</dbReference>
<dbReference type="Gene3D" id="1.20.1740.10">
    <property type="entry name" value="Amino acid/polyamine transporter I"/>
    <property type="match status" value="1"/>
</dbReference>
<keyword evidence="3" id="KW-1003">Cell membrane</keyword>
<keyword evidence="2" id="KW-0813">Transport</keyword>
<proteinExistence type="predicted"/>
<feature type="transmembrane region" description="Helical" evidence="8">
    <location>
        <begin position="343"/>
        <end position="362"/>
    </location>
</feature>
<keyword evidence="7 8" id="KW-0472">Membrane</keyword>
<dbReference type="PATRIC" id="fig|86662.23.peg.824"/>
<feature type="transmembrane region" description="Helical" evidence="8">
    <location>
        <begin position="165"/>
        <end position="188"/>
    </location>
</feature>
<feature type="transmembrane region" description="Helical" evidence="8">
    <location>
        <begin position="208"/>
        <end position="233"/>
    </location>
</feature>
<dbReference type="Pfam" id="PF00324">
    <property type="entry name" value="AA_permease"/>
    <property type="match status" value="1"/>
</dbReference>
<evidence type="ECO:0000259" key="9">
    <source>
        <dbReference type="Pfam" id="PF00324"/>
    </source>
</evidence>
<evidence type="ECO:0000256" key="4">
    <source>
        <dbReference type="ARBA" id="ARBA00022692"/>
    </source>
</evidence>
<dbReference type="GO" id="GO:0006865">
    <property type="term" value="P:amino acid transport"/>
    <property type="evidence" value="ECO:0007669"/>
    <property type="project" value="UniProtKB-KW"/>
</dbReference>
<reference evidence="10 11" key="1">
    <citation type="submission" date="2016-05" db="EMBL/GenBank/DDBJ databases">
        <title>Bacillus thuringiensis and Bacillus weihenstephanensis as novel biocontrol agents of wilt causing Verticillium species.</title>
        <authorList>
            <person name="Hollensteiner J."/>
            <person name="Wemheuer F."/>
            <person name="Harting R."/>
            <person name="Kolarzyk A."/>
            <person name="Diaz-Valerio S."/>
            <person name="Poehlein A."/>
            <person name="Brzuszkiewicz E."/>
            <person name="Nesemann K."/>
            <person name="Braus-Stromeyer S."/>
            <person name="Braus G."/>
            <person name="Daniel R."/>
            <person name="Liesegang H."/>
        </authorList>
    </citation>
    <scope>NUCLEOTIDE SEQUENCE [LARGE SCALE GENOMIC DNA]</scope>
    <source>
        <strain evidence="10 11">GOE11</strain>
    </source>
</reference>
<keyword evidence="4 8" id="KW-0812">Transmembrane</keyword>
<evidence type="ECO:0000256" key="7">
    <source>
        <dbReference type="ARBA" id="ARBA00023136"/>
    </source>
</evidence>
<comment type="caution">
    <text evidence="10">The sequence shown here is derived from an EMBL/GenBank/DDBJ whole genome shotgun (WGS) entry which is preliminary data.</text>
</comment>
<dbReference type="GO" id="GO:0005886">
    <property type="term" value="C:plasma membrane"/>
    <property type="evidence" value="ECO:0007669"/>
    <property type="project" value="UniProtKB-SubCell"/>
</dbReference>
<accession>A0A1E8BTB9</accession>
<organism evidence="10 11">
    <name type="scientific">Bacillus mycoides</name>
    <dbReference type="NCBI Taxonomy" id="1405"/>
    <lineage>
        <taxon>Bacteria</taxon>
        <taxon>Bacillati</taxon>
        <taxon>Bacillota</taxon>
        <taxon>Bacilli</taxon>
        <taxon>Bacillales</taxon>
        <taxon>Bacillaceae</taxon>
        <taxon>Bacillus</taxon>
        <taxon>Bacillus cereus group</taxon>
    </lineage>
</organism>
<feature type="transmembrane region" description="Helical" evidence="8">
    <location>
        <begin position="409"/>
        <end position="433"/>
    </location>
</feature>
<evidence type="ECO:0000256" key="2">
    <source>
        <dbReference type="ARBA" id="ARBA00022448"/>
    </source>
</evidence>